<evidence type="ECO:0000313" key="7">
    <source>
        <dbReference type="EMBL" id="CAA0384158.1"/>
    </source>
</evidence>
<dbReference type="AlphaFoldDB" id="A0A5S9XHE1"/>
<dbReference type="EMBL" id="CACSHJ010000089">
    <property type="protein sequence ID" value="CAA0384158.1"/>
    <property type="molecule type" value="Genomic_DNA"/>
</dbReference>
<dbReference type="InterPro" id="IPR010666">
    <property type="entry name" value="Znf_GRF"/>
</dbReference>
<feature type="transmembrane region" description="Helical" evidence="5">
    <location>
        <begin position="118"/>
        <end position="139"/>
    </location>
</feature>
<feature type="domain" description="GRF-type" evidence="6">
    <location>
        <begin position="22"/>
        <end position="61"/>
    </location>
</feature>
<evidence type="ECO:0000259" key="6">
    <source>
        <dbReference type="PROSITE" id="PS51999"/>
    </source>
</evidence>
<keyword evidence="3" id="KW-0862">Zinc</keyword>
<dbReference type="ExpressionAtlas" id="A0A5S9XHE1">
    <property type="expression patterns" value="baseline and differential"/>
</dbReference>
<evidence type="ECO:0000256" key="4">
    <source>
        <dbReference type="PROSITE-ProRule" id="PRU01343"/>
    </source>
</evidence>
<gene>
    <name evidence="7" type="ORF">C24_LOCUS14350</name>
</gene>
<dbReference type="OrthoDB" id="1078464at2759"/>
<protein>
    <recommendedName>
        <fullName evidence="6">GRF-type domain-containing protein</fullName>
    </recommendedName>
</protein>
<dbReference type="Pfam" id="PF06839">
    <property type="entry name" value="Zn_ribbon_GRF"/>
    <property type="match status" value="1"/>
</dbReference>
<accession>A0A5S9XHE1</accession>
<keyword evidence="2 4" id="KW-0863">Zinc-finger</keyword>
<name>A0A5S9XHE1_ARATH</name>
<dbReference type="Proteomes" id="UP000434276">
    <property type="component" value="Unassembled WGS sequence"/>
</dbReference>
<dbReference type="PROSITE" id="PS51999">
    <property type="entry name" value="ZF_GRF"/>
    <property type="match status" value="1"/>
</dbReference>
<dbReference type="GO" id="GO:0008270">
    <property type="term" value="F:zinc ion binding"/>
    <property type="evidence" value="ECO:0007669"/>
    <property type="project" value="UniProtKB-KW"/>
</dbReference>
<evidence type="ECO:0000256" key="3">
    <source>
        <dbReference type="ARBA" id="ARBA00022833"/>
    </source>
</evidence>
<evidence type="ECO:0000256" key="2">
    <source>
        <dbReference type="ARBA" id="ARBA00022771"/>
    </source>
</evidence>
<sequence>MSLEISSVGEEGSGNRGFPSKCRCGRDVVIYTSSSKKNPGRPYFRCPTYQDDHLFKWVEDCVYEEVVDAIPRISIIDSEVNNAKSEVAVEIAELKGLIQELKEDEMWSKRELKRWKSMTKVCLVCLCIIFIAIVIIMFYKTKNEELVLGY</sequence>
<keyword evidence="5" id="KW-0472">Membrane</keyword>
<evidence type="ECO:0000313" key="8">
    <source>
        <dbReference type="Proteomes" id="UP000434276"/>
    </source>
</evidence>
<evidence type="ECO:0000256" key="5">
    <source>
        <dbReference type="SAM" id="Phobius"/>
    </source>
</evidence>
<evidence type="ECO:0000256" key="1">
    <source>
        <dbReference type="ARBA" id="ARBA00022723"/>
    </source>
</evidence>
<organism evidence="7 8">
    <name type="scientific">Arabidopsis thaliana</name>
    <name type="common">Mouse-ear cress</name>
    <dbReference type="NCBI Taxonomy" id="3702"/>
    <lineage>
        <taxon>Eukaryota</taxon>
        <taxon>Viridiplantae</taxon>
        <taxon>Streptophyta</taxon>
        <taxon>Embryophyta</taxon>
        <taxon>Tracheophyta</taxon>
        <taxon>Spermatophyta</taxon>
        <taxon>Magnoliopsida</taxon>
        <taxon>eudicotyledons</taxon>
        <taxon>Gunneridae</taxon>
        <taxon>Pentapetalae</taxon>
        <taxon>rosids</taxon>
        <taxon>malvids</taxon>
        <taxon>Brassicales</taxon>
        <taxon>Brassicaceae</taxon>
        <taxon>Camelineae</taxon>
        <taxon>Arabidopsis</taxon>
    </lineage>
</organism>
<reference evidence="7 8" key="1">
    <citation type="submission" date="2019-12" db="EMBL/GenBank/DDBJ databases">
        <authorList>
            <person name="Jiao W.-B."/>
            <person name="Schneeberger K."/>
        </authorList>
    </citation>
    <scope>NUCLEOTIDE SEQUENCE [LARGE SCALE GENOMIC DNA]</scope>
    <source>
        <strain evidence="8">cv. C24</strain>
    </source>
</reference>
<dbReference type="PANTHER" id="PTHR33248">
    <property type="entry name" value="ZINC ION-BINDING PROTEIN"/>
    <property type="match status" value="1"/>
</dbReference>
<keyword evidence="5" id="KW-0812">Transmembrane</keyword>
<keyword evidence="5" id="KW-1133">Transmembrane helix</keyword>
<proteinExistence type="predicted"/>
<keyword evidence="1" id="KW-0479">Metal-binding</keyword>